<accession>A0AAD4ND33</accession>
<evidence type="ECO:0000313" key="3">
    <source>
        <dbReference type="Proteomes" id="UP001201812"/>
    </source>
</evidence>
<dbReference type="EMBL" id="JAKKPZ010000004">
    <property type="protein sequence ID" value="KAI1722145.1"/>
    <property type="molecule type" value="Genomic_DNA"/>
</dbReference>
<feature type="domain" description="SXP/RAL-2 family protein Ani s 5-like cation-binding" evidence="1">
    <location>
        <begin position="29"/>
        <end position="133"/>
    </location>
</feature>
<dbReference type="AlphaFoldDB" id="A0AAD4ND33"/>
<dbReference type="InterPro" id="IPR003677">
    <property type="entry name" value="ANIS5_cation-bd"/>
</dbReference>
<keyword evidence="3" id="KW-1185">Reference proteome</keyword>
<gene>
    <name evidence="2" type="ORF">DdX_04451</name>
</gene>
<reference evidence="2" key="1">
    <citation type="submission" date="2022-01" db="EMBL/GenBank/DDBJ databases">
        <title>Genome Sequence Resource for Two Populations of Ditylenchus destructor, the Migratory Endoparasitic Phytonematode.</title>
        <authorList>
            <person name="Zhang H."/>
            <person name="Lin R."/>
            <person name="Xie B."/>
        </authorList>
    </citation>
    <scope>NUCLEOTIDE SEQUENCE</scope>
    <source>
        <strain evidence="2">BazhouSP</strain>
    </source>
</reference>
<protein>
    <recommendedName>
        <fullName evidence="1">SXP/RAL-2 family protein Ani s 5-like cation-binding domain-containing protein</fullName>
    </recommendedName>
</protein>
<dbReference type="Pfam" id="PF02520">
    <property type="entry name" value="ANIS5_cation-bd"/>
    <property type="match status" value="1"/>
</dbReference>
<proteinExistence type="predicted"/>
<sequence length="183" mass="20811">MSADYNPRFSESYGYNKDFMDKLPKNSLESFLAIVRSKSETKAQLKLRFDQWASGQPAEIQALYEEFKKDGEAVEEMGRALADVSNNEAFETLFTPAETEIYAKYLKIITNQDLTQAEECEQLMAILNGLEQKLRIKPGQTEESILVAEVRKQANELQAKPPLMNIGLFKIPPNQSSHSTKWP</sequence>
<dbReference type="Proteomes" id="UP001201812">
    <property type="component" value="Unassembled WGS sequence"/>
</dbReference>
<name>A0AAD4ND33_9BILA</name>
<evidence type="ECO:0000313" key="2">
    <source>
        <dbReference type="EMBL" id="KAI1722145.1"/>
    </source>
</evidence>
<comment type="caution">
    <text evidence="2">The sequence shown here is derived from an EMBL/GenBank/DDBJ whole genome shotgun (WGS) entry which is preliminary data.</text>
</comment>
<organism evidence="2 3">
    <name type="scientific">Ditylenchus destructor</name>
    <dbReference type="NCBI Taxonomy" id="166010"/>
    <lineage>
        <taxon>Eukaryota</taxon>
        <taxon>Metazoa</taxon>
        <taxon>Ecdysozoa</taxon>
        <taxon>Nematoda</taxon>
        <taxon>Chromadorea</taxon>
        <taxon>Rhabditida</taxon>
        <taxon>Tylenchina</taxon>
        <taxon>Tylenchomorpha</taxon>
        <taxon>Sphaerularioidea</taxon>
        <taxon>Anguinidae</taxon>
        <taxon>Anguininae</taxon>
        <taxon>Ditylenchus</taxon>
    </lineage>
</organism>
<evidence type="ECO:0000259" key="1">
    <source>
        <dbReference type="Pfam" id="PF02520"/>
    </source>
</evidence>